<feature type="transmembrane region" description="Helical" evidence="2">
    <location>
        <begin position="337"/>
        <end position="361"/>
    </location>
</feature>
<feature type="transmembrane region" description="Helical" evidence="2">
    <location>
        <begin position="957"/>
        <end position="975"/>
    </location>
</feature>
<dbReference type="Proteomes" id="UP001154015">
    <property type="component" value="Unassembled WGS sequence"/>
</dbReference>
<sequence>MAISVGSVEVDVIPNTQGIYQRLKTALVPAATRAGEDAGSAAGRSFGPAMQGQVGNVGLAIGQQIGQQIALSIKNAIKDAVKDGVQAGGKHAAASGAKAGSETGGAFARAARARIQAAFRSLPDITVGADTSEADADLQALRVRMEALASKRIGVDIDAAAARAEVSEIEELLRRLGASHPDVTVRADTARARAELAAVREEIDRISANPGHIRLETDGSFGQRLRAQIQAAEASLPNINIGADTSPAQAEIASLRGQLTALSDQRVGIDIDAATALARITEIQARLQRLSASDADVAVRVDAGTALAQLAVVQAMVTRLDGQTARVNVNTTGAVGAVLHLAVAIGGLALIPAIPVLAAGIGAIGSAAVAAAVGVGALAAVAVPAIISIAGVLQAQKAAQDAASAATIKGAQASGQGASKALQMAGAQQALASAHRNAARQIQQAQQGVEDAVRSASEANRRAAQQVKQAQQSLADAVQQAADQQRDSAEAVTRAEESLADAQRTARQAQQDLTQARRDAAEQLAELADRVANAQLSERDAVLDVQEARARLQAVQASGSKATLLEQQRAQLAYDQSVQRLKEQKAETKSLSDERKKADKAGVEGSDTVKEAQERIAAAEKAVADQDKALAKAREDAARQNIRSQQAIAEAQEKVAESQRNVATTQADGARSVQRAQESLAAAQQSAADSVASAQRQVASAAQSAAGGVDQAAVAQAKYQAELAKLTPAARGTFNAFMSLRTAFKSWSESLQPQVMPLFTRALNGLKNSLPGLTPFVLAAAKAIGGLQDRVSAGFKSPWWKSFKKDLAGSVEPAITGLGVAFGRLFKGMGGIVQAFLPYMGSISETLQGITGRFANWATNLKGSPGFENFLAYSAEMAPVMATALRDLLGAVLQVAKALAPAATLVYLALGAVARVVGVIAEQLPWLIQLVYAVWIATKLWTLAMIAFNLVMAANPITLIIIAVVALVAAVVYAYKNFTWFRNIVNAAWAGIQTAALWAWNSVLKPTFEALWAGLQAIGRWAMWLWTNAISPAFGFISTAARILLTIIVITVFLPIIAVFKQLAKVGMWLWKSVISPVFGWIGEKAKWLWEKAIKPQFDSLKTGFGLVGKAGKWLWEEVVSPVFGWIGDAGASLWNDALKPAFDWITKGVEAIGTSFGDAKDVIKEQWSKVSDIAKTPVKFVIDKVYNAGIVPTWNKVAGAFGAPKIEKMDTEGWARGGILPGFSTFRQGDDQLVPMRRGEGVYVSEAMKDPYERARLHAVNSAAMRGQSLGQFQGFAKGGIFDWIGKTASKGVDLAKAGVGWLKDGIKDSAQAGLNKVVKPLLDKIAGSKSIYRDMISGIPKKMISTILSFSGKADSKMETAGIGGGGFKAGLKWARTQHGKPYQWGGNGNPSWDCSGLTSAIESVIRGQKPHRRWATGAFSGKTAPPGWQLGGKSPYMIGITNAGVGHTSGTINGVNVESRGGDGVVIGSRARSYKDSLYTHQYAYKGTYDQGGYLQPGLNLAYNGTGRPEPVFTTAQANALSRSTAGGPSRFEGDLYLDSGEFLGRVRGEASQVVDGRFGQLTQALNAGGGL</sequence>
<feature type="region of interest" description="Disordered" evidence="1">
    <location>
        <begin position="659"/>
        <end position="678"/>
    </location>
</feature>
<feature type="transmembrane region" description="Helical" evidence="2">
    <location>
        <begin position="930"/>
        <end position="951"/>
    </location>
</feature>
<feature type="region of interest" description="Disordered" evidence="1">
    <location>
        <begin position="584"/>
        <end position="610"/>
    </location>
</feature>
<proteinExistence type="predicted"/>
<protein>
    <submittedName>
        <fullName evidence="3">Uncharacterized protein</fullName>
    </submittedName>
</protein>
<dbReference type="SUPFAM" id="SSF54001">
    <property type="entry name" value="Cysteine proteinases"/>
    <property type="match status" value="1"/>
</dbReference>
<dbReference type="EMBL" id="CAKXYP010000025">
    <property type="protein sequence ID" value="CAH9419477.1"/>
    <property type="molecule type" value="Genomic_DNA"/>
</dbReference>
<keyword evidence="2" id="KW-1133">Transmembrane helix</keyword>
<dbReference type="RefSeq" id="WP_318575453.1">
    <property type="nucleotide sequence ID" value="NZ_CAKXYP010000025.1"/>
</dbReference>
<feature type="region of interest" description="Disordered" evidence="1">
    <location>
        <begin position="442"/>
        <end position="517"/>
    </location>
</feature>
<evidence type="ECO:0000256" key="2">
    <source>
        <dbReference type="SAM" id="Phobius"/>
    </source>
</evidence>
<comment type="caution">
    <text evidence="3">The sequence shown here is derived from an EMBL/GenBank/DDBJ whole genome shotgun (WGS) entry which is preliminary data.</text>
</comment>
<keyword evidence="2" id="KW-0472">Membrane</keyword>
<keyword evidence="4" id="KW-1185">Reference proteome</keyword>
<accession>A0ABN8V9K1</accession>
<evidence type="ECO:0000313" key="3">
    <source>
        <dbReference type="EMBL" id="CAH9419477.1"/>
    </source>
</evidence>
<organism evidence="3 4">
    <name type="scientific">Streptomyces globisporus</name>
    <dbReference type="NCBI Taxonomy" id="1908"/>
    <lineage>
        <taxon>Bacteria</taxon>
        <taxon>Bacillati</taxon>
        <taxon>Actinomycetota</taxon>
        <taxon>Actinomycetes</taxon>
        <taxon>Kitasatosporales</taxon>
        <taxon>Streptomycetaceae</taxon>
        <taxon>Streptomyces</taxon>
    </lineage>
</organism>
<gene>
    <name evidence="3" type="ORF">SGL43_06532</name>
</gene>
<reference evidence="3" key="1">
    <citation type="submission" date="2022-03" db="EMBL/GenBank/DDBJ databases">
        <authorList>
            <person name="Leyn A S."/>
        </authorList>
    </citation>
    <scope>NUCLEOTIDE SEQUENCE</scope>
    <source>
        <strain evidence="3">Streptomyces globisporus 4-3</strain>
    </source>
</reference>
<dbReference type="InterPro" id="IPR038765">
    <property type="entry name" value="Papain-like_cys_pep_sf"/>
</dbReference>
<feature type="compositionally biased region" description="Basic and acidic residues" evidence="1">
    <location>
        <begin position="484"/>
        <end position="497"/>
    </location>
</feature>
<feature type="compositionally biased region" description="Low complexity" evidence="1">
    <location>
        <begin position="462"/>
        <end position="483"/>
    </location>
</feature>
<dbReference type="Gene3D" id="3.90.1720.10">
    <property type="entry name" value="endopeptidase domain like (from Nostoc punctiforme)"/>
    <property type="match status" value="1"/>
</dbReference>
<feature type="transmembrane region" description="Helical" evidence="2">
    <location>
        <begin position="368"/>
        <end position="393"/>
    </location>
</feature>
<feature type="compositionally biased region" description="Low complexity" evidence="1">
    <location>
        <begin position="500"/>
        <end position="514"/>
    </location>
</feature>
<feature type="transmembrane region" description="Helical" evidence="2">
    <location>
        <begin position="898"/>
        <end position="918"/>
    </location>
</feature>
<name>A0ABN8V9K1_STRGL</name>
<evidence type="ECO:0000313" key="4">
    <source>
        <dbReference type="Proteomes" id="UP001154015"/>
    </source>
</evidence>
<feature type="transmembrane region" description="Helical" evidence="2">
    <location>
        <begin position="1039"/>
        <end position="1060"/>
    </location>
</feature>
<feature type="transmembrane region" description="Helical" evidence="2">
    <location>
        <begin position="987"/>
        <end position="1004"/>
    </location>
</feature>
<evidence type="ECO:0000256" key="1">
    <source>
        <dbReference type="SAM" id="MobiDB-lite"/>
    </source>
</evidence>
<keyword evidence="2" id="KW-0812">Transmembrane</keyword>